<dbReference type="AlphaFoldDB" id="A0A9R1RSW9"/>
<keyword evidence="2" id="KW-0805">Transcription regulation</keyword>
<proteinExistence type="predicted"/>
<organism evidence="8 9">
    <name type="scientific">Triticum turgidum subsp. durum</name>
    <name type="common">Durum wheat</name>
    <name type="synonym">Triticum durum</name>
    <dbReference type="NCBI Taxonomy" id="4567"/>
    <lineage>
        <taxon>Eukaryota</taxon>
        <taxon>Viridiplantae</taxon>
        <taxon>Streptophyta</taxon>
        <taxon>Embryophyta</taxon>
        <taxon>Tracheophyta</taxon>
        <taxon>Spermatophyta</taxon>
        <taxon>Magnoliopsida</taxon>
        <taxon>Liliopsida</taxon>
        <taxon>Poales</taxon>
        <taxon>Poaceae</taxon>
        <taxon>BOP clade</taxon>
        <taxon>Pooideae</taxon>
        <taxon>Triticodae</taxon>
        <taxon>Triticeae</taxon>
        <taxon>Triticinae</taxon>
        <taxon>Triticum</taxon>
    </lineage>
</organism>
<sequence>MSMATYEQVMDDLAKGQEFATQLQGLLRDSPKAGHIMDQILHTFSRAIHAAKAAAAASASAGESEVTDGASSGGKRKSIAGGGPRKASRTRTQDSSVVTKNMRSLEDGQTWRKYGQKEIQNSKHSKAYFRCTHKYDQQCMARRQAQRCDDDPDTFKVTYIGVHTCRDPAAAMAPHAPHLTGTAAGCRLISFAPAVVHGASTSTTTTNTNLVDEDAATGSGLQLSGLKLEGGDLEEVLSSRTPVSSALYGAAAAAAAWPDQGDVTSTLQYGGAGAFEQLFDLDGYPYLEDLLPYDLDH</sequence>
<keyword evidence="3" id="KW-0238">DNA-binding</keyword>
<evidence type="ECO:0000313" key="8">
    <source>
        <dbReference type="EMBL" id="VAH52563.1"/>
    </source>
</evidence>
<evidence type="ECO:0000256" key="2">
    <source>
        <dbReference type="ARBA" id="ARBA00023015"/>
    </source>
</evidence>
<dbReference type="GO" id="GO:0003700">
    <property type="term" value="F:DNA-binding transcription factor activity"/>
    <property type="evidence" value="ECO:0007669"/>
    <property type="project" value="InterPro"/>
</dbReference>
<dbReference type="GO" id="GO:0043565">
    <property type="term" value="F:sequence-specific DNA binding"/>
    <property type="evidence" value="ECO:0007669"/>
    <property type="project" value="InterPro"/>
</dbReference>
<evidence type="ECO:0000259" key="7">
    <source>
        <dbReference type="PROSITE" id="PS50811"/>
    </source>
</evidence>
<dbReference type="PANTHER" id="PTHR31282">
    <property type="entry name" value="WRKY TRANSCRIPTION FACTOR 21-RELATED"/>
    <property type="match status" value="1"/>
</dbReference>
<dbReference type="OMA" id="CRLISFA"/>
<name>A0A9R1RSW9_TRITD</name>
<dbReference type="EMBL" id="LT934114">
    <property type="protein sequence ID" value="VAH52563.1"/>
    <property type="molecule type" value="Genomic_DNA"/>
</dbReference>
<keyword evidence="9" id="KW-1185">Reference proteome</keyword>
<feature type="region of interest" description="Disordered" evidence="6">
    <location>
        <begin position="59"/>
        <end position="99"/>
    </location>
</feature>
<accession>A0A9R1RSW9</accession>
<dbReference type="InterPro" id="IPR044810">
    <property type="entry name" value="WRKY_plant"/>
</dbReference>
<dbReference type="InterPro" id="IPR003657">
    <property type="entry name" value="WRKY_dom"/>
</dbReference>
<reference evidence="8 9" key="1">
    <citation type="submission" date="2017-09" db="EMBL/GenBank/DDBJ databases">
        <authorList>
            <consortium name="International Durum Wheat Genome Sequencing Consortium (IDWGSC)"/>
            <person name="Milanesi L."/>
        </authorList>
    </citation>
    <scope>NUCLEOTIDE SEQUENCE [LARGE SCALE GENOMIC DNA]</scope>
    <source>
        <strain evidence="9">cv. Svevo</strain>
    </source>
</reference>
<dbReference type="GO" id="GO:0005634">
    <property type="term" value="C:nucleus"/>
    <property type="evidence" value="ECO:0007669"/>
    <property type="project" value="UniProtKB-SubCell"/>
</dbReference>
<dbReference type="InterPro" id="IPR036576">
    <property type="entry name" value="WRKY_dom_sf"/>
</dbReference>
<comment type="subcellular location">
    <subcellularLocation>
        <location evidence="1">Nucleus</location>
    </subcellularLocation>
</comment>
<evidence type="ECO:0000256" key="3">
    <source>
        <dbReference type="ARBA" id="ARBA00023125"/>
    </source>
</evidence>
<evidence type="ECO:0000256" key="6">
    <source>
        <dbReference type="SAM" id="MobiDB-lite"/>
    </source>
</evidence>
<keyword evidence="4" id="KW-0804">Transcription</keyword>
<dbReference type="Gramene" id="TRITD2Bv1G231460.1">
    <property type="protein sequence ID" value="TRITD2Bv1G231460.1"/>
    <property type="gene ID" value="TRITD2Bv1G231460"/>
</dbReference>
<dbReference type="Gene3D" id="2.20.25.80">
    <property type="entry name" value="WRKY domain"/>
    <property type="match status" value="1"/>
</dbReference>
<dbReference type="PROSITE" id="PS50811">
    <property type="entry name" value="WRKY"/>
    <property type="match status" value="1"/>
</dbReference>
<dbReference type="SUPFAM" id="SSF118290">
    <property type="entry name" value="WRKY DNA-binding domain"/>
    <property type="match status" value="1"/>
</dbReference>
<evidence type="ECO:0000256" key="4">
    <source>
        <dbReference type="ARBA" id="ARBA00023163"/>
    </source>
</evidence>
<gene>
    <name evidence="8" type="ORF">TRITD_2Bv1G231460</name>
</gene>
<protein>
    <recommendedName>
        <fullName evidence="7">WRKY domain-containing protein</fullName>
    </recommendedName>
</protein>
<dbReference type="Proteomes" id="UP000324705">
    <property type="component" value="Chromosome 2B"/>
</dbReference>
<feature type="domain" description="WRKY" evidence="7">
    <location>
        <begin position="100"/>
        <end position="168"/>
    </location>
</feature>
<evidence type="ECO:0000256" key="5">
    <source>
        <dbReference type="ARBA" id="ARBA00023242"/>
    </source>
</evidence>
<evidence type="ECO:0000256" key="1">
    <source>
        <dbReference type="ARBA" id="ARBA00004123"/>
    </source>
</evidence>
<evidence type="ECO:0000313" key="9">
    <source>
        <dbReference type="Proteomes" id="UP000324705"/>
    </source>
</evidence>
<keyword evidence="5" id="KW-0539">Nucleus</keyword>
<dbReference type="SMART" id="SM00774">
    <property type="entry name" value="WRKY"/>
    <property type="match status" value="1"/>
</dbReference>
<dbReference type="Pfam" id="PF03106">
    <property type="entry name" value="WRKY"/>
    <property type="match status" value="1"/>
</dbReference>